<sequence length="76" mass="8876">MKIETKFSLEDKVVDETRTYDFENEGVIYRIEFEKRGVFYAVRGKNRSWLAKEGALTLKRDFKPNLPVGMEPGEMA</sequence>
<reference evidence="1 2" key="1">
    <citation type="submission" date="2020-01" db="EMBL/GenBank/DDBJ databases">
        <authorList>
            <person name="Zhang W."/>
            <person name="Zhang R."/>
            <person name="Hu Y."/>
            <person name="Liu Y."/>
            <person name="Lin W."/>
            <person name="Wang L."/>
            <person name="Li J."/>
            <person name="An X."/>
            <person name="Song L."/>
            <person name="Fan H."/>
            <person name="Shi T."/>
            <person name="Liu H."/>
            <person name="Tong Y."/>
        </authorList>
    </citation>
    <scope>NUCLEOTIDE SEQUENCE [LARGE SCALE GENOMIC DNA]</scope>
</reference>
<name>A0A7D2HH81_9CAUD</name>
<dbReference type="EMBL" id="MN937349">
    <property type="protein sequence ID" value="QIQ60769.1"/>
    <property type="molecule type" value="Genomic_DNA"/>
</dbReference>
<dbReference type="RefSeq" id="YP_010677234.1">
    <property type="nucleotide sequence ID" value="NC_071019.1"/>
</dbReference>
<evidence type="ECO:0000313" key="1">
    <source>
        <dbReference type="EMBL" id="QIQ60769.1"/>
    </source>
</evidence>
<protein>
    <submittedName>
        <fullName evidence="1">Uncharacterized protein</fullName>
    </submittedName>
</protein>
<dbReference type="GeneID" id="77953608"/>
<dbReference type="KEGG" id="vg:77953608"/>
<proteinExistence type="predicted"/>
<keyword evidence="2" id="KW-1185">Reference proteome</keyword>
<dbReference type="Proteomes" id="UP000509570">
    <property type="component" value="Segment"/>
</dbReference>
<organism evidence="1 2">
    <name type="scientific">Stenotrophomonas phage vB_SmaS_BUCT548</name>
    <dbReference type="NCBI Taxonomy" id="2712941"/>
    <lineage>
        <taxon>Viruses</taxon>
        <taxon>Duplodnaviria</taxon>
        <taxon>Heunggongvirae</taxon>
        <taxon>Uroviricota</taxon>
        <taxon>Caudoviricetes</taxon>
        <taxon>Beaumontvirinae</taxon>
        <taxon>Bixiavirus</taxon>
        <taxon>Bixiavirus BUCT548</taxon>
    </lineage>
</organism>
<evidence type="ECO:0000313" key="2">
    <source>
        <dbReference type="Proteomes" id="UP000509570"/>
    </source>
</evidence>
<accession>A0A7D2HH81</accession>